<keyword evidence="5" id="KW-0694">RNA-binding</keyword>
<name>A0A8E6BAT7_9BACT</name>
<proteinExistence type="predicted"/>
<dbReference type="EMBL" id="CP074694">
    <property type="protein sequence ID" value="QVL34311.1"/>
    <property type="molecule type" value="Genomic_DNA"/>
</dbReference>
<evidence type="ECO:0000256" key="3">
    <source>
        <dbReference type="ARBA" id="ARBA00022801"/>
    </source>
</evidence>
<dbReference type="AlphaFoldDB" id="A0A8E6BAT7"/>
<dbReference type="SMART" id="SM00534">
    <property type="entry name" value="MUTSac"/>
    <property type="match status" value="1"/>
</dbReference>
<keyword evidence="1" id="KW-0699">rRNA-binding</keyword>
<protein>
    <submittedName>
        <fullName evidence="9">DNA strand exchange inhibitor protein</fullName>
    </submittedName>
</protein>
<keyword evidence="3" id="KW-0378">Hydrolase</keyword>
<keyword evidence="4" id="KW-0067">ATP-binding</keyword>
<keyword evidence="2" id="KW-0547">Nucleotide-binding</keyword>
<keyword evidence="7" id="KW-0175">Coiled coil</keyword>
<dbReference type="Pfam" id="PF00488">
    <property type="entry name" value="MutS_V"/>
    <property type="match status" value="1"/>
</dbReference>
<evidence type="ECO:0000256" key="2">
    <source>
        <dbReference type="ARBA" id="ARBA00022741"/>
    </source>
</evidence>
<dbReference type="PANTHER" id="PTHR48466:SF2">
    <property type="entry name" value="OS10G0509000 PROTEIN"/>
    <property type="match status" value="1"/>
</dbReference>
<evidence type="ECO:0000256" key="1">
    <source>
        <dbReference type="ARBA" id="ARBA00022730"/>
    </source>
</evidence>
<dbReference type="InterPro" id="IPR005747">
    <property type="entry name" value="MutS2"/>
</dbReference>
<evidence type="ECO:0000313" key="10">
    <source>
        <dbReference type="Proteomes" id="UP000676194"/>
    </source>
</evidence>
<evidence type="ECO:0000256" key="4">
    <source>
        <dbReference type="ARBA" id="ARBA00022840"/>
    </source>
</evidence>
<evidence type="ECO:0000256" key="6">
    <source>
        <dbReference type="ARBA" id="ARBA00023125"/>
    </source>
</evidence>
<dbReference type="GO" id="GO:0016887">
    <property type="term" value="F:ATP hydrolysis activity"/>
    <property type="evidence" value="ECO:0007669"/>
    <property type="project" value="InterPro"/>
</dbReference>
<dbReference type="GO" id="GO:0045910">
    <property type="term" value="P:negative regulation of DNA recombination"/>
    <property type="evidence" value="ECO:0007669"/>
    <property type="project" value="InterPro"/>
</dbReference>
<dbReference type="InterPro" id="IPR007696">
    <property type="entry name" value="DNA_mismatch_repair_MutS_core"/>
</dbReference>
<keyword evidence="10" id="KW-1185">Reference proteome</keyword>
<dbReference type="SUPFAM" id="SSF52540">
    <property type="entry name" value="P-loop containing nucleoside triphosphate hydrolases"/>
    <property type="match status" value="1"/>
</dbReference>
<dbReference type="GO" id="GO:0019843">
    <property type="term" value="F:rRNA binding"/>
    <property type="evidence" value="ECO:0007669"/>
    <property type="project" value="UniProtKB-KW"/>
</dbReference>
<dbReference type="RefSeq" id="WP_213499281.1">
    <property type="nucleotide sequence ID" value="NZ_CP074694.1"/>
</dbReference>
<dbReference type="InterPro" id="IPR027417">
    <property type="entry name" value="P-loop_NTPase"/>
</dbReference>
<evidence type="ECO:0000259" key="8">
    <source>
        <dbReference type="PROSITE" id="PS00486"/>
    </source>
</evidence>
<dbReference type="NCBIfam" id="TIGR01069">
    <property type="entry name" value="mutS2"/>
    <property type="match status" value="1"/>
</dbReference>
<feature type="coiled-coil region" evidence="7">
    <location>
        <begin position="542"/>
        <end position="587"/>
    </location>
</feature>
<evidence type="ECO:0000256" key="7">
    <source>
        <dbReference type="SAM" id="Coils"/>
    </source>
</evidence>
<organism evidence="9 10">
    <name type="scientific">Telmatocola sphagniphila</name>
    <dbReference type="NCBI Taxonomy" id="1123043"/>
    <lineage>
        <taxon>Bacteria</taxon>
        <taxon>Pseudomonadati</taxon>
        <taxon>Planctomycetota</taxon>
        <taxon>Planctomycetia</taxon>
        <taxon>Gemmatales</taxon>
        <taxon>Gemmataceae</taxon>
    </lineage>
</organism>
<reference evidence="9" key="1">
    <citation type="submission" date="2021-05" db="EMBL/GenBank/DDBJ databases">
        <title>Complete genome sequence of the cellulolytic planctomycete Telmatocola sphagniphila SP2T and characterization of the first cellulase from planctomycetes.</title>
        <authorList>
            <person name="Rakitin A.L."/>
            <person name="Beletsky A.V."/>
            <person name="Naumoff D.G."/>
            <person name="Kulichevskaya I.S."/>
            <person name="Mardanov A.V."/>
            <person name="Ravin N.V."/>
            <person name="Dedysh S.N."/>
        </authorList>
    </citation>
    <scope>NUCLEOTIDE SEQUENCE</scope>
    <source>
        <strain evidence="9">SP2T</strain>
    </source>
</reference>
<sequence length="643" mass="71495">MDQQTLDLLEFDTIRRILSEYAATTLGKQLASDVAPLKDVARIRTELELVSEMVEALQSGQSPPFAGVHDIRLILRRAEIGTMLTAEQLLQIAETLTATGAIYRYRSRLDGKFARIIDMLSSVDDLGTVARTITGSIDGRGHLIDSASPELGAIRQSLNEIEERAKNEINRLLRDPEIRKILRFSNATVNGDHYVLPVAANHRQKIPGVVHRSSSTGETLFIEPASLAAISSERSYLKSEEDREVRRILRKLSGEVGKYARQVNYILEVIAHLDLITAKARYSDDYRMSAPEINEEGKLWLREGRHPILEQLFRNQLPATNEEAAAGKKRKVVPIELRLGFGFRMLVITGPNTGGKTVTLKTTGLLSVMALSALHIPANPGSQIPYFENVFCDIGDEQNLQQSLSTFSSHITRIARILQDSDNKTLILLDELGAGTDPTEGAALGRAILDYIDGSGGLSMVTTHLGDLKTYAFTNENAENGAVEFDIETLRPTYKLHIGQFGMSNALKIAQRLKLPREVIRGAHRYLKRRKGRHQGGELLKLQELREDAEKAKLNALAAQHEAEVTRKQLSHQMKEIELAQAKAEALREWRSHLAINDEVYVQRFGKAGKIVRVLPAKGVVLVSVGLGQWEIPFEEILPEANV</sequence>
<evidence type="ECO:0000256" key="5">
    <source>
        <dbReference type="ARBA" id="ARBA00022884"/>
    </source>
</evidence>
<dbReference type="GO" id="GO:0005524">
    <property type="term" value="F:ATP binding"/>
    <property type="evidence" value="ECO:0007669"/>
    <property type="project" value="UniProtKB-KW"/>
</dbReference>
<dbReference type="GO" id="GO:0030983">
    <property type="term" value="F:mismatched DNA binding"/>
    <property type="evidence" value="ECO:0007669"/>
    <property type="project" value="InterPro"/>
</dbReference>
<dbReference type="FunFam" id="3.40.50.300:FF:000830">
    <property type="entry name" value="Endonuclease MutS2"/>
    <property type="match status" value="1"/>
</dbReference>
<gene>
    <name evidence="9" type="ORF">KIH39_10505</name>
</gene>
<dbReference type="SUPFAM" id="SSF48334">
    <property type="entry name" value="DNA repair protein MutS, domain III"/>
    <property type="match status" value="1"/>
</dbReference>
<dbReference type="GO" id="GO:0006298">
    <property type="term" value="P:mismatch repair"/>
    <property type="evidence" value="ECO:0007669"/>
    <property type="project" value="InterPro"/>
</dbReference>
<keyword evidence="6" id="KW-0238">DNA-binding</keyword>
<feature type="domain" description="DNA mismatch repair proteins mutS family" evidence="8">
    <location>
        <begin position="425"/>
        <end position="441"/>
    </location>
</feature>
<dbReference type="InterPro" id="IPR045076">
    <property type="entry name" value="MutS"/>
</dbReference>
<dbReference type="KEGG" id="tsph:KIH39_10505"/>
<dbReference type="InterPro" id="IPR036187">
    <property type="entry name" value="DNA_mismatch_repair_MutS_sf"/>
</dbReference>
<dbReference type="GO" id="GO:0140664">
    <property type="term" value="F:ATP-dependent DNA damage sensor activity"/>
    <property type="evidence" value="ECO:0007669"/>
    <property type="project" value="InterPro"/>
</dbReference>
<dbReference type="SMART" id="SM00533">
    <property type="entry name" value="MUTSd"/>
    <property type="match status" value="1"/>
</dbReference>
<accession>A0A8E6BAT7</accession>
<dbReference type="GO" id="GO:0004519">
    <property type="term" value="F:endonuclease activity"/>
    <property type="evidence" value="ECO:0007669"/>
    <property type="project" value="InterPro"/>
</dbReference>
<dbReference type="PIRSF" id="PIRSF005814">
    <property type="entry name" value="MutS_YshD"/>
    <property type="match status" value="1"/>
</dbReference>
<evidence type="ECO:0000313" key="9">
    <source>
        <dbReference type="EMBL" id="QVL34311.1"/>
    </source>
</evidence>
<dbReference type="Proteomes" id="UP000676194">
    <property type="component" value="Chromosome"/>
</dbReference>
<dbReference type="PANTHER" id="PTHR48466">
    <property type="entry name" value="OS10G0509000 PROTEIN-RELATED"/>
    <property type="match status" value="1"/>
</dbReference>
<dbReference type="Gene3D" id="1.10.1420.10">
    <property type="match status" value="2"/>
</dbReference>
<dbReference type="Gene3D" id="3.40.50.300">
    <property type="entry name" value="P-loop containing nucleotide triphosphate hydrolases"/>
    <property type="match status" value="1"/>
</dbReference>
<dbReference type="PROSITE" id="PS00486">
    <property type="entry name" value="DNA_MISMATCH_REPAIR_2"/>
    <property type="match status" value="1"/>
</dbReference>
<dbReference type="InterPro" id="IPR000432">
    <property type="entry name" value="DNA_mismatch_repair_MutS_C"/>
</dbReference>